<dbReference type="GO" id="GO:0046872">
    <property type="term" value="F:metal ion binding"/>
    <property type="evidence" value="ECO:0007669"/>
    <property type="project" value="UniProtKB-KW"/>
</dbReference>
<dbReference type="PANTHER" id="PTHR46017">
    <property type="entry name" value="ALPHA-MANNOSIDASE 2C1"/>
    <property type="match status" value="1"/>
</dbReference>
<dbReference type="Gene3D" id="2.70.98.30">
    <property type="entry name" value="Golgi alpha-mannosidase II, domain 4"/>
    <property type="match status" value="1"/>
</dbReference>
<dbReference type="AlphaFoldDB" id="A0A917E1A3"/>
<evidence type="ECO:0000256" key="4">
    <source>
        <dbReference type="ARBA" id="ARBA00023295"/>
    </source>
</evidence>
<keyword evidence="2" id="KW-0479">Metal-binding</keyword>
<accession>A0A917E1A3</accession>
<evidence type="ECO:0000256" key="2">
    <source>
        <dbReference type="ARBA" id="ARBA00022723"/>
    </source>
</evidence>
<organism evidence="6 7">
    <name type="scientific">Paenibacillus nasutitermitis</name>
    <dbReference type="NCBI Taxonomy" id="1652958"/>
    <lineage>
        <taxon>Bacteria</taxon>
        <taxon>Bacillati</taxon>
        <taxon>Bacillota</taxon>
        <taxon>Bacilli</taxon>
        <taxon>Bacillales</taxon>
        <taxon>Paenibacillaceae</taxon>
        <taxon>Paenibacillus</taxon>
    </lineage>
</organism>
<protein>
    <submittedName>
        <fullName evidence="6">Glycoside hydrolase</fullName>
    </submittedName>
</protein>
<dbReference type="PANTHER" id="PTHR46017:SF2">
    <property type="entry name" value="MANNOSYLGLYCERATE HYDROLASE"/>
    <property type="match status" value="1"/>
</dbReference>
<evidence type="ECO:0000256" key="1">
    <source>
        <dbReference type="ARBA" id="ARBA00009792"/>
    </source>
</evidence>
<dbReference type="RefSeq" id="WP_188996950.1">
    <property type="nucleotide sequence ID" value="NZ_BMHP01000004.1"/>
</dbReference>
<dbReference type="InterPro" id="IPR011682">
    <property type="entry name" value="Glyco_hydro_38_C"/>
</dbReference>
<dbReference type="Gene3D" id="3.20.110.10">
    <property type="entry name" value="Glycoside hydrolase 38, N terminal domain"/>
    <property type="match status" value="1"/>
</dbReference>
<sequence>MKGLMDMGSLEKIHVVSHTHWDREWYRDFQGFRKRLVYLVDELLDVMERDPEYRYFTMDGHTVLIDDYLEIRPENKDRLFALIRCGRIVVGPWYVMPDEFLVSGESLIRNLLTGFRRSREYGAQPMRSGYVPDIFGHNSQLPQLLQGFGIDNAVLFRGFKGKDQAAELRWRGADGSSVLALRLDEDRSYGDFYFFIRWPFAPDGFRYDNERLARQAMEMKHYKSARATTTVGLGLDGVDHVEIEPDMARLLQTLNKADKVGLTFVHSTLEKYLDELRPLLGDLELREGEQRSPGQAGLNNMVLANVLSSRSPLKRDNWQNEQRLETWAEPWSVFAYLSAGKAYPKRFLAQSWEWLLQNHAHDSICGCSIRQVHKDMEYRFDQSRLLSEGVIEEQLRFISNHINVSSIRGERTVTVFNPMRFERRGVVLFDFFVPADNLSKLPGPSVGAGGFRIYDDSGEELSYQIVDVARNKTRSWRPYRDIPYADQADWYRVAVDTTIPSYGYRTFGVETVKSRTPGPGEYTGAALVAPIRHPGSLRTGELTWDNGRVGLTVHRNGSVTIEDHHTGASYAGLHLFESDGDVGEGWNRIAPELDAVYGSWSGEAVVSIQADGPHVAVIAVEIKLPVPVSAVPGETRRSADLITLAIRTTIELRKADPLVRFHTSIVNTARDHRVRLRFPTGRKADHYYTSTPFDLVRRERRSPDYRDYMETDAKVVPHNGIVAIHDDKAGLAIVSKGLYEAAMTEEDAATALLTLYRSTRKEVLTDGDDSGQLLQELTFDYAVMPYAPGPAVAESLLSGWQAYVQEIRYLDRDKDKVVREDPFRSTFVFPPSFSFLTLEASEGVQLTALKAAEDRGGSIVTRLFNATLTDQEITLRLCNRPLRAYRVNLDEQRIGELRLSEEGLRFAVGAKKLETIELVFAEEEGCG</sequence>
<dbReference type="InterPro" id="IPR041147">
    <property type="entry name" value="GH38_C"/>
</dbReference>
<dbReference type="InterPro" id="IPR027291">
    <property type="entry name" value="Glyco_hydro_38_N_sf"/>
</dbReference>
<comment type="similarity">
    <text evidence="1">Belongs to the glycosyl hydrolase 38 family.</text>
</comment>
<reference evidence="6" key="1">
    <citation type="journal article" date="2014" name="Int. J. Syst. Evol. Microbiol.">
        <title>Complete genome sequence of Corynebacterium casei LMG S-19264T (=DSM 44701T), isolated from a smear-ripened cheese.</title>
        <authorList>
            <consortium name="US DOE Joint Genome Institute (JGI-PGF)"/>
            <person name="Walter F."/>
            <person name="Albersmeier A."/>
            <person name="Kalinowski J."/>
            <person name="Ruckert C."/>
        </authorList>
    </citation>
    <scope>NUCLEOTIDE SEQUENCE</scope>
    <source>
        <strain evidence="6">CGMCC 1.15178</strain>
    </source>
</reference>
<dbReference type="GO" id="GO:0004559">
    <property type="term" value="F:alpha-mannosidase activity"/>
    <property type="evidence" value="ECO:0007669"/>
    <property type="project" value="InterPro"/>
</dbReference>
<evidence type="ECO:0000259" key="5">
    <source>
        <dbReference type="SMART" id="SM00872"/>
    </source>
</evidence>
<evidence type="ECO:0000256" key="3">
    <source>
        <dbReference type="ARBA" id="ARBA00022801"/>
    </source>
</evidence>
<dbReference type="InterPro" id="IPR000602">
    <property type="entry name" value="Glyco_hydro_38_N"/>
</dbReference>
<dbReference type="InterPro" id="IPR015341">
    <property type="entry name" value="Glyco_hydro_38_cen"/>
</dbReference>
<dbReference type="Proteomes" id="UP000612456">
    <property type="component" value="Unassembled WGS sequence"/>
</dbReference>
<dbReference type="Pfam" id="PF07748">
    <property type="entry name" value="Glyco_hydro_38C"/>
    <property type="match status" value="1"/>
</dbReference>
<dbReference type="InterPro" id="IPR011330">
    <property type="entry name" value="Glyco_hydro/deAcase_b/a-brl"/>
</dbReference>
<evidence type="ECO:0000313" key="7">
    <source>
        <dbReference type="Proteomes" id="UP000612456"/>
    </source>
</evidence>
<comment type="caution">
    <text evidence="6">The sequence shown here is derived from an EMBL/GenBank/DDBJ whole genome shotgun (WGS) entry which is preliminary data.</text>
</comment>
<gene>
    <name evidence="6" type="ORF">GCM10010911_54350</name>
</gene>
<dbReference type="Pfam" id="PF17677">
    <property type="entry name" value="Glyco_hydro38C2"/>
    <property type="match status" value="1"/>
</dbReference>
<dbReference type="SUPFAM" id="SSF74650">
    <property type="entry name" value="Galactose mutarotase-like"/>
    <property type="match status" value="1"/>
</dbReference>
<evidence type="ECO:0000313" key="6">
    <source>
        <dbReference type="EMBL" id="GGD88897.1"/>
    </source>
</evidence>
<keyword evidence="7" id="KW-1185">Reference proteome</keyword>
<dbReference type="InterPro" id="IPR037094">
    <property type="entry name" value="Glyco_hydro_38_cen_sf"/>
</dbReference>
<dbReference type="SUPFAM" id="SSF88688">
    <property type="entry name" value="Families 57/38 glycoside transferase middle domain"/>
    <property type="match status" value="1"/>
</dbReference>
<dbReference type="EMBL" id="BMHP01000004">
    <property type="protein sequence ID" value="GGD88897.1"/>
    <property type="molecule type" value="Genomic_DNA"/>
</dbReference>
<proteinExistence type="inferred from homology"/>
<keyword evidence="4" id="KW-0326">Glycosidase</keyword>
<dbReference type="GO" id="GO:0009313">
    <property type="term" value="P:oligosaccharide catabolic process"/>
    <property type="evidence" value="ECO:0007669"/>
    <property type="project" value="TreeGrafter"/>
</dbReference>
<dbReference type="SUPFAM" id="SSF88713">
    <property type="entry name" value="Glycoside hydrolase/deacetylase"/>
    <property type="match status" value="1"/>
</dbReference>
<dbReference type="Pfam" id="PF01074">
    <property type="entry name" value="Glyco_hydro_38N"/>
    <property type="match status" value="1"/>
</dbReference>
<reference evidence="6" key="2">
    <citation type="submission" date="2020-09" db="EMBL/GenBank/DDBJ databases">
        <authorList>
            <person name="Sun Q."/>
            <person name="Zhou Y."/>
        </authorList>
    </citation>
    <scope>NUCLEOTIDE SEQUENCE</scope>
    <source>
        <strain evidence="6">CGMCC 1.15178</strain>
    </source>
</reference>
<dbReference type="InterPro" id="IPR028995">
    <property type="entry name" value="Glyco_hydro_57/38_cen_sf"/>
</dbReference>
<dbReference type="InterPro" id="IPR011013">
    <property type="entry name" value="Gal_mutarotase_sf_dom"/>
</dbReference>
<feature type="domain" description="Glycoside hydrolase family 38 central" evidence="5">
    <location>
        <begin position="306"/>
        <end position="380"/>
    </location>
</feature>
<dbReference type="GO" id="GO:0030246">
    <property type="term" value="F:carbohydrate binding"/>
    <property type="evidence" value="ECO:0007669"/>
    <property type="project" value="InterPro"/>
</dbReference>
<dbReference type="GO" id="GO:0006013">
    <property type="term" value="P:mannose metabolic process"/>
    <property type="evidence" value="ECO:0007669"/>
    <property type="project" value="InterPro"/>
</dbReference>
<dbReference type="Pfam" id="PF09261">
    <property type="entry name" value="Alpha-mann_mid"/>
    <property type="match status" value="1"/>
</dbReference>
<dbReference type="SMART" id="SM00872">
    <property type="entry name" value="Alpha-mann_mid"/>
    <property type="match status" value="1"/>
</dbReference>
<name>A0A917E1A3_9BACL</name>
<dbReference type="Gene3D" id="1.20.1270.50">
    <property type="entry name" value="Glycoside hydrolase family 38, central domain"/>
    <property type="match status" value="1"/>
</dbReference>
<keyword evidence="3 6" id="KW-0378">Hydrolase</keyword>